<proteinExistence type="predicted"/>
<keyword evidence="1" id="KW-0472">Membrane</keyword>
<comment type="caution">
    <text evidence="2">The sequence shown here is derived from an EMBL/GenBank/DDBJ whole genome shotgun (WGS) entry which is preliminary data.</text>
</comment>
<keyword evidence="1" id="KW-0812">Transmembrane</keyword>
<evidence type="ECO:0000313" key="2">
    <source>
        <dbReference type="EMBL" id="KAF8430989.1"/>
    </source>
</evidence>
<keyword evidence="1" id="KW-1133">Transmembrane helix</keyword>
<evidence type="ECO:0000313" key="3">
    <source>
        <dbReference type="Proteomes" id="UP001194468"/>
    </source>
</evidence>
<dbReference type="EMBL" id="WHUW01000054">
    <property type="protein sequence ID" value="KAF8430989.1"/>
    <property type="molecule type" value="Genomic_DNA"/>
</dbReference>
<sequence length="100" mass="11848">MRMKLLTDCSVFYNFHGTKNQEEFFLVAGIIPERLCAPEARWCAIPYLRVPCGSGFRWIYTLMVIRDAVRHRFGAYLIYCMSYGSCLPHFWLIDRIFKIL</sequence>
<organism evidence="2 3">
    <name type="scientific">Boletus edulis BED1</name>
    <dbReference type="NCBI Taxonomy" id="1328754"/>
    <lineage>
        <taxon>Eukaryota</taxon>
        <taxon>Fungi</taxon>
        <taxon>Dikarya</taxon>
        <taxon>Basidiomycota</taxon>
        <taxon>Agaricomycotina</taxon>
        <taxon>Agaricomycetes</taxon>
        <taxon>Agaricomycetidae</taxon>
        <taxon>Boletales</taxon>
        <taxon>Boletineae</taxon>
        <taxon>Boletaceae</taxon>
        <taxon>Boletoideae</taxon>
        <taxon>Boletus</taxon>
    </lineage>
</organism>
<feature type="transmembrane region" description="Helical" evidence="1">
    <location>
        <begin position="73"/>
        <end position="93"/>
    </location>
</feature>
<dbReference type="Proteomes" id="UP001194468">
    <property type="component" value="Unassembled WGS sequence"/>
</dbReference>
<reference evidence="2" key="1">
    <citation type="submission" date="2019-10" db="EMBL/GenBank/DDBJ databases">
        <authorList>
            <consortium name="DOE Joint Genome Institute"/>
            <person name="Kuo A."/>
            <person name="Miyauchi S."/>
            <person name="Kiss E."/>
            <person name="Drula E."/>
            <person name="Kohler A."/>
            <person name="Sanchez-Garcia M."/>
            <person name="Andreopoulos B."/>
            <person name="Barry K.W."/>
            <person name="Bonito G."/>
            <person name="Buee M."/>
            <person name="Carver A."/>
            <person name="Chen C."/>
            <person name="Cichocki N."/>
            <person name="Clum A."/>
            <person name="Culley D."/>
            <person name="Crous P.W."/>
            <person name="Fauchery L."/>
            <person name="Girlanda M."/>
            <person name="Hayes R."/>
            <person name="Keri Z."/>
            <person name="LaButti K."/>
            <person name="Lipzen A."/>
            <person name="Lombard V."/>
            <person name="Magnuson J."/>
            <person name="Maillard F."/>
            <person name="Morin E."/>
            <person name="Murat C."/>
            <person name="Nolan M."/>
            <person name="Ohm R."/>
            <person name="Pangilinan J."/>
            <person name="Pereira M."/>
            <person name="Perotto S."/>
            <person name="Peter M."/>
            <person name="Riley R."/>
            <person name="Sitrit Y."/>
            <person name="Stielow B."/>
            <person name="Szollosi G."/>
            <person name="Zifcakova L."/>
            <person name="Stursova M."/>
            <person name="Spatafora J.W."/>
            <person name="Tedersoo L."/>
            <person name="Vaario L.-M."/>
            <person name="Yamada A."/>
            <person name="Yan M."/>
            <person name="Wang P."/>
            <person name="Xu J."/>
            <person name="Bruns T."/>
            <person name="Baldrian P."/>
            <person name="Vilgalys R."/>
            <person name="Henrissat B."/>
            <person name="Grigoriev I.V."/>
            <person name="Hibbett D."/>
            <person name="Nagy L.G."/>
            <person name="Martin F.M."/>
        </authorList>
    </citation>
    <scope>NUCLEOTIDE SEQUENCE</scope>
    <source>
        <strain evidence="2">BED1</strain>
    </source>
</reference>
<name>A0AAD4BHD8_BOLED</name>
<protein>
    <submittedName>
        <fullName evidence="2">Uncharacterized protein</fullName>
    </submittedName>
</protein>
<accession>A0AAD4BHD8</accession>
<keyword evidence="3" id="KW-1185">Reference proteome</keyword>
<gene>
    <name evidence="2" type="ORF">L210DRAFT_626212</name>
</gene>
<dbReference type="AlphaFoldDB" id="A0AAD4BHD8"/>
<evidence type="ECO:0000256" key="1">
    <source>
        <dbReference type="SAM" id="Phobius"/>
    </source>
</evidence>
<reference evidence="2" key="2">
    <citation type="journal article" date="2020" name="Nat. Commun.">
        <title>Large-scale genome sequencing of mycorrhizal fungi provides insights into the early evolution of symbiotic traits.</title>
        <authorList>
            <person name="Miyauchi S."/>
            <person name="Kiss E."/>
            <person name="Kuo A."/>
            <person name="Drula E."/>
            <person name="Kohler A."/>
            <person name="Sanchez-Garcia M."/>
            <person name="Morin E."/>
            <person name="Andreopoulos B."/>
            <person name="Barry K.W."/>
            <person name="Bonito G."/>
            <person name="Buee M."/>
            <person name="Carver A."/>
            <person name="Chen C."/>
            <person name="Cichocki N."/>
            <person name="Clum A."/>
            <person name="Culley D."/>
            <person name="Crous P.W."/>
            <person name="Fauchery L."/>
            <person name="Girlanda M."/>
            <person name="Hayes R.D."/>
            <person name="Keri Z."/>
            <person name="LaButti K."/>
            <person name="Lipzen A."/>
            <person name="Lombard V."/>
            <person name="Magnuson J."/>
            <person name="Maillard F."/>
            <person name="Murat C."/>
            <person name="Nolan M."/>
            <person name="Ohm R.A."/>
            <person name="Pangilinan J."/>
            <person name="Pereira M.F."/>
            <person name="Perotto S."/>
            <person name="Peter M."/>
            <person name="Pfister S."/>
            <person name="Riley R."/>
            <person name="Sitrit Y."/>
            <person name="Stielow J.B."/>
            <person name="Szollosi G."/>
            <person name="Zifcakova L."/>
            <person name="Stursova M."/>
            <person name="Spatafora J.W."/>
            <person name="Tedersoo L."/>
            <person name="Vaario L.M."/>
            <person name="Yamada A."/>
            <person name="Yan M."/>
            <person name="Wang P."/>
            <person name="Xu J."/>
            <person name="Bruns T."/>
            <person name="Baldrian P."/>
            <person name="Vilgalys R."/>
            <person name="Dunand C."/>
            <person name="Henrissat B."/>
            <person name="Grigoriev I.V."/>
            <person name="Hibbett D."/>
            <person name="Nagy L.G."/>
            <person name="Martin F.M."/>
        </authorList>
    </citation>
    <scope>NUCLEOTIDE SEQUENCE</scope>
    <source>
        <strain evidence="2">BED1</strain>
    </source>
</reference>